<organism evidence="1 2">
    <name type="scientific">Arctia plantaginis</name>
    <name type="common">Wood tiger moth</name>
    <name type="synonym">Phalaena plantaginis</name>
    <dbReference type="NCBI Taxonomy" id="874455"/>
    <lineage>
        <taxon>Eukaryota</taxon>
        <taxon>Metazoa</taxon>
        <taxon>Ecdysozoa</taxon>
        <taxon>Arthropoda</taxon>
        <taxon>Hexapoda</taxon>
        <taxon>Insecta</taxon>
        <taxon>Pterygota</taxon>
        <taxon>Neoptera</taxon>
        <taxon>Endopterygota</taxon>
        <taxon>Lepidoptera</taxon>
        <taxon>Glossata</taxon>
        <taxon>Ditrysia</taxon>
        <taxon>Noctuoidea</taxon>
        <taxon>Erebidae</taxon>
        <taxon>Arctiinae</taxon>
        <taxon>Arctia</taxon>
    </lineage>
</organism>
<evidence type="ECO:0000313" key="1">
    <source>
        <dbReference type="EMBL" id="CAB3249480.1"/>
    </source>
</evidence>
<dbReference type="OrthoDB" id="118105at2759"/>
<accession>A0A8S1AS96</accession>
<proteinExistence type="predicted"/>
<reference evidence="1 2" key="1">
    <citation type="submission" date="2020-04" db="EMBL/GenBank/DDBJ databases">
        <authorList>
            <person name="Wallbank WR R."/>
            <person name="Pardo Diaz C."/>
            <person name="Kozak K."/>
            <person name="Martin S."/>
            <person name="Jiggins C."/>
            <person name="Moest M."/>
            <person name="Warren A I."/>
            <person name="Byers J.R.P. K."/>
            <person name="Montejo-Kovacevich G."/>
            <person name="Yen C E."/>
        </authorList>
    </citation>
    <scope>NUCLEOTIDE SEQUENCE [LARGE SCALE GENOMIC DNA]</scope>
</reference>
<gene>
    <name evidence="1" type="ORF">APLA_LOCUS12076</name>
</gene>
<dbReference type="EMBL" id="CADEBC010000540">
    <property type="protein sequence ID" value="CAB3249480.1"/>
    <property type="molecule type" value="Genomic_DNA"/>
</dbReference>
<dbReference type="AlphaFoldDB" id="A0A8S1AS96"/>
<dbReference type="Proteomes" id="UP000494106">
    <property type="component" value="Unassembled WGS sequence"/>
</dbReference>
<protein>
    <submittedName>
        <fullName evidence="1">Uncharacterized protein</fullName>
    </submittedName>
</protein>
<evidence type="ECO:0000313" key="2">
    <source>
        <dbReference type="Proteomes" id="UP000494106"/>
    </source>
</evidence>
<sequence>MPRFLNDDAIEEELLRLFGLPDDPEVSEDECEPEPENFTDLDVSNILNDFDMGTAVLSCSEVGEVPHQLEESSSSNNLFTEHLSTSVAEVQPSTSGLHLDSRRWRISESSSPEVPLVCRPSDVARPPTTSVSDTAILSEVLILKKTNGRRFFTLKIPIYIYSIRLENKQFMCQVGPDLLFILLNFSTTS</sequence>
<comment type="caution">
    <text evidence="1">The sequence shown here is derived from an EMBL/GenBank/DDBJ whole genome shotgun (WGS) entry which is preliminary data.</text>
</comment>
<keyword evidence="2" id="KW-1185">Reference proteome</keyword>
<name>A0A8S1AS96_ARCPL</name>